<keyword evidence="6" id="KW-0238">DNA-binding</keyword>
<evidence type="ECO:0000313" key="11">
    <source>
        <dbReference type="Proteomes" id="UP001174909"/>
    </source>
</evidence>
<feature type="domain" description="AAA+ ATPase" evidence="9">
    <location>
        <begin position="50"/>
        <end position="181"/>
    </location>
</feature>
<evidence type="ECO:0000259" key="9">
    <source>
        <dbReference type="SMART" id="SM00382"/>
    </source>
</evidence>
<keyword evidence="11" id="KW-1185">Reference proteome</keyword>
<keyword evidence="7" id="KW-0233">DNA recombination</keyword>
<dbReference type="InterPro" id="IPR004605">
    <property type="entry name" value="DNA_helicase_Holl-junc_RuvB"/>
</dbReference>
<dbReference type="Gene3D" id="1.10.10.10">
    <property type="entry name" value="Winged helix-like DNA-binding domain superfamily/Winged helix DNA-binding domain"/>
    <property type="match status" value="1"/>
</dbReference>
<dbReference type="Pfam" id="PF17864">
    <property type="entry name" value="AAA_lid_4"/>
    <property type="match status" value="1"/>
</dbReference>
<evidence type="ECO:0000256" key="2">
    <source>
        <dbReference type="ARBA" id="ARBA00022741"/>
    </source>
</evidence>
<dbReference type="InterPro" id="IPR027417">
    <property type="entry name" value="P-loop_NTPase"/>
</dbReference>
<gene>
    <name evidence="10" type="ORF">GBAR_LOCUS22553</name>
</gene>
<evidence type="ECO:0000256" key="8">
    <source>
        <dbReference type="ARBA" id="ARBA00023204"/>
    </source>
</evidence>
<dbReference type="InterPro" id="IPR003593">
    <property type="entry name" value="AAA+_ATPase"/>
</dbReference>
<dbReference type="GO" id="GO:0006310">
    <property type="term" value="P:DNA recombination"/>
    <property type="evidence" value="ECO:0007669"/>
    <property type="project" value="UniProtKB-KW"/>
</dbReference>
<dbReference type="Gene3D" id="1.10.8.60">
    <property type="match status" value="1"/>
</dbReference>
<dbReference type="SMART" id="SM00382">
    <property type="entry name" value="AAA"/>
    <property type="match status" value="1"/>
</dbReference>
<evidence type="ECO:0000256" key="7">
    <source>
        <dbReference type="ARBA" id="ARBA00023172"/>
    </source>
</evidence>
<evidence type="ECO:0000256" key="5">
    <source>
        <dbReference type="ARBA" id="ARBA00022840"/>
    </source>
</evidence>
<dbReference type="HAMAP" id="MF_00016">
    <property type="entry name" value="DNA_HJ_migration_RuvB"/>
    <property type="match status" value="1"/>
</dbReference>
<dbReference type="PANTHER" id="PTHR42848">
    <property type="match status" value="1"/>
</dbReference>
<sequence length="341" mass="37164">MGEPKAPPGYPDEEFHQSLRPRDFGEYVGQGAVLEQLEISVSAARARGEALDHVLLHGPPGLGKTSLAAVLARELDVPMHTSAGPLVPRTGDMVALLNSLARNEILFIDEIHRLAPAVAEVLYPAMEDHYVDIMVGEKLGAHSLRIDLPPFTLIGATTRADLLTGPLRDRFPLVHQLEFYSIAEVETVLARSARVLRVHLDPDAGGEIASRARGTPRVANNLLRRVRDYAEVRSDGTIRRDTALALLEIAQVDGQGLDRFDRKILESLLDNFSGGPVGVANLAATLGMDNRTLEEVHEPYLIYRGFLRRTGKGRMITDRGARHLGRAASGTLFPGSPVPKP</sequence>
<reference evidence="10" key="1">
    <citation type="submission" date="2023-03" db="EMBL/GenBank/DDBJ databases">
        <authorList>
            <person name="Steffen K."/>
            <person name="Cardenas P."/>
        </authorList>
    </citation>
    <scope>NUCLEOTIDE SEQUENCE</scope>
</reference>
<keyword evidence="1" id="KW-0963">Cytoplasm</keyword>
<dbReference type="EMBL" id="CASHTH010003112">
    <property type="protein sequence ID" value="CAI8040484.1"/>
    <property type="molecule type" value="Genomic_DNA"/>
</dbReference>
<evidence type="ECO:0000256" key="3">
    <source>
        <dbReference type="ARBA" id="ARBA00022763"/>
    </source>
</evidence>
<dbReference type="SUPFAM" id="SSF46785">
    <property type="entry name" value="Winged helix' DNA-binding domain"/>
    <property type="match status" value="1"/>
</dbReference>
<evidence type="ECO:0000313" key="10">
    <source>
        <dbReference type="EMBL" id="CAI8040484.1"/>
    </source>
</evidence>
<organism evidence="10 11">
    <name type="scientific">Geodia barretti</name>
    <name type="common">Barrett's horny sponge</name>
    <dbReference type="NCBI Taxonomy" id="519541"/>
    <lineage>
        <taxon>Eukaryota</taxon>
        <taxon>Metazoa</taxon>
        <taxon>Porifera</taxon>
        <taxon>Demospongiae</taxon>
        <taxon>Heteroscleromorpha</taxon>
        <taxon>Tetractinellida</taxon>
        <taxon>Astrophorina</taxon>
        <taxon>Geodiidae</taxon>
        <taxon>Geodia</taxon>
    </lineage>
</organism>
<name>A0AA35T3C0_GEOBA</name>
<dbReference type="GO" id="GO:0016787">
    <property type="term" value="F:hydrolase activity"/>
    <property type="evidence" value="ECO:0007669"/>
    <property type="project" value="UniProtKB-KW"/>
</dbReference>
<keyword evidence="5" id="KW-0067">ATP-binding</keyword>
<evidence type="ECO:0000256" key="1">
    <source>
        <dbReference type="ARBA" id="ARBA00022490"/>
    </source>
</evidence>
<keyword evidence="2" id="KW-0547">Nucleotide-binding</keyword>
<keyword evidence="10" id="KW-0347">Helicase</keyword>
<dbReference type="Gene3D" id="3.40.50.300">
    <property type="entry name" value="P-loop containing nucleotide triphosphate hydrolases"/>
    <property type="match status" value="1"/>
</dbReference>
<dbReference type="InterPro" id="IPR008823">
    <property type="entry name" value="RuvB_wg_C"/>
</dbReference>
<dbReference type="Proteomes" id="UP001174909">
    <property type="component" value="Unassembled WGS sequence"/>
</dbReference>
<accession>A0AA35T3C0</accession>
<dbReference type="SUPFAM" id="SSF52540">
    <property type="entry name" value="P-loop containing nucleoside triphosphate hydrolases"/>
    <property type="match status" value="1"/>
</dbReference>
<dbReference type="NCBIfam" id="TIGR00635">
    <property type="entry name" value="ruvB"/>
    <property type="match status" value="1"/>
</dbReference>
<dbReference type="CDD" id="cd00009">
    <property type="entry name" value="AAA"/>
    <property type="match status" value="1"/>
</dbReference>
<evidence type="ECO:0000256" key="4">
    <source>
        <dbReference type="ARBA" id="ARBA00022801"/>
    </source>
</evidence>
<dbReference type="InterPro" id="IPR036390">
    <property type="entry name" value="WH_DNA-bd_sf"/>
</dbReference>
<dbReference type="NCBIfam" id="NF000868">
    <property type="entry name" value="PRK00080.1"/>
    <property type="match status" value="1"/>
</dbReference>
<dbReference type="InterPro" id="IPR036388">
    <property type="entry name" value="WH-like_DNA-bd_sf"/>
</dbReference>
<dbReference type="AlphaFoldDB" id="A0AA35T3C0"/>
<dbReference type="GO" id="GO:0005524">
    <property type="term" value="F:ATP binding"/>
    <property type="evidence" value="ECO:0007669"/>
    <property type="project" value="UniProtKB-KW"/>
</dbReference>
<dbReference type="GO" id="GO:0006281">
    <property type="term" value="P:DNA repair"/>
    <property type="evidence" value="ECO:0007669"/>
    <property type="project" value="UniProtKB-KW"/>
</dbReference>
<dbReference type="InterPro" id="IPR041445">
    <property type="entry name" value="AAA_lid_4"/>
</dbReference>
<dbReference type="InterPro" id="IPR008824">
    <property type="entry name" value="RuvB-like_N"/>
</dbReference>
<keyword evidence="8" id="KW-0234">DNA repair</keyword>
<comment type="caution">
    <text evidence="10">The sequence shown here is derived from an EMBL/GenBank/DDBJ whole genome shotgun (WGS) entry which is preliminary data.</text>
</comment>
<dbReference type="Pfam" id="PF05491">
    <property type="entry name" value="WHD_RuvB"/>
    <property type="match status" value="1"/>
</dbReference>
<evidence type="ECO:0000256" key="6">
    <source>
        <dbReference type="ARBA" id="ARBA00023125"/>
    </source>
</evidence>
<protein>
    <submittedName>
        <fullName evidence="10">Holliday junction ATP-dependent DNA helicase RuvB</fullName>
    </submittedName>
</protein>
<keyword evidence="4" id="KW-0378">Hydrolase</keyword>
<keyword evidence="3" id="KW-0227">DNA damage</keyword>
<dbReference type="GO" id="GO:0009378">
    <property type="term" value="F:four-way junction helicase activity"/>
    <property type="evidence" value="ECO:0007669"/>
    <property type="project" value="InterPro"/>
</dbReference>
<dbReference type="GO" id="GO:0003677">
    <property type="term" value="F:DNA binding"/>
    <property type="evidence" value="ECO:0007669"/>
    <property type="project" value="UniProtKB-KW"/>
</dbReference>
<dbReference type="PANTHER" id="PTHR42848:SF1">
    <property type="entry name" value="HOLLIDAY JUNCTION BRANCH MIGRATION COMPLEX SUBUNIT RUVB"/>
    <property type="match status" value="1"/>
</dbReference>
<dbReference type="Pfam" id="PF05496">
    <property type="entry name" value="RuvB_N"/>
    <property type="match status" value="1"/>
</dbReference>
<proteinExistence type="inferred from homology"/>